<proteinExistence type="predicted"/>
<feature type="compositionally biased region" description="Polar residues" evidence="1">
    <location>
        <begin position="166"/>
        <end position="180"/>
    </location>
</feature>
<evidence type="ECO:0000313" key="2">
    <source>
        <dbReference type="EMBL" id="KFM70125.1"/>
    </source>
</evidence>
<feature type="compositionally biased region" description="Low complexity" evidence="1">
    <location>
        <begin position="123"/>
        <end position="133"/>
    </location>
</feature>
<feature type="compositionally biased region" description="Polar residues" evidence="1">
    <location>
        <begin position="49"/>
        <end position="58"/>
    </location>
</feature>
<keyword evidence="3" id="KW-1185">Reference proteome</keyword>
<evidence type="ECO:0000256" key="1">
    <source>
        <dbReference type="SAM" id="MobiDB-lite"/>
    </source>
</evidence>
<reference evidence="2 3" key="1">
    <citation type="submission" date="2013-11" db="EMBL/GenBank/DDBJ databases">
        <title>Genome sequencing of Stegodyphus mimosarum.</title>
        <authorList>
            <person name="Bechsgaard J."/>
        </authorList>
    </citation>
    <scope>NUCLEOTIDE SEQUENCE [LARGE SCALE GENOMIC DNA]</scope>
</reference>
<gene>
    <name evidence="2" type="ORF">X975_21400</name>
</gene>
<dbReference type="EMBL" id="KK117312">
    <property type="protein sequence ID" value="KFM70125.1"/>
    <property type="molecule type" value="Genomic_DNA"/>
</dbReference>
<dbReference type="Proteomes" id="UP000054359">
    <property type="component" value="Unassembled WGS sequence"/>
</dbReference>
<feature type="region of interest" description="Disordered" evidence="1">
    <location>
        <begin position="1"/>
        <end position="196"/>
    </location>
</feature>
<protein>
    <submittedName>
        <fullName evidence="2">Uncharacterized protein</fullName>
    </submittedName>
</protein>
<feature type="non-terminal residue" evidence="2">
    <location>
        <position position="215"/>
    </location>
</feature>
<organism evidence="2 3">
    <name type="scientific">Stegodyphus mimosarum</name>
    <name type="common">African social velvet spider</name>
    <dbReference type="NCBI Taxonomy" id="407821"/>
    <lineage>
        <taxon>Eukaryota</taxon>
        <taxon>Metazoa</taxon>
        <taxon>Ecdysozoa</taxon>
        <taxon>Arthropoda</taxon>
        <taxon>Chelicerata</taxon>
        <taxon>Arachnida</taxon>
        <taxon>Araneae</taxon>
        <taxon>Araneomorphae</taxon>
        <taxon>Entelegynae</taxon>
        <taxon>Eresoidea</taxon>
        <taxon>Eresidae</taxon>
        <taxon>Stegodyphus</taxon>
    </lineage>
</organism>
<dbReference type="AlphaFoldDB" id="A0A087TYD6"/>
<evidence type="ECO:0000313" key="3">
    <source>
        <dbReference type="Proteomes" id="UP000054359"/>
    </source>
</evidence>
<accession>A0A087TYD6</accession>
<name>A0A087TYD6_STEMI</name>
<feature type="compositionally biased region" description="Polar residues" evidence="1">
    <location>
        <begin position="26"/>
        <end position="40"/>
    </location>
</feature>
<feature type="compositionally biased region" description="Basic and acidic residues" evidence="1">
    <location>
        <begin position="96"/>
        <end position="121"/>
    </location>
</feature>
<dbReference type="OrthoDB" id="4066896at2759"/>
<feature type="compositionally biased region" description="Basic and acidic residues" evidence="1">
    <location>
        <begin position="15"/>
        <end position="25"/>
    </location>
</feature>
<sequence length="215" mass="24121">MECEKELSQSAGIQEKADELPDLKSKNTSAFRSTGRNSPSRLRAMTVPGTETNRNIPQKSPPPQQKRYYKKRLRGPYGEMLEQEMSKSVNKPRPSYAKDLEFLKELEKYESKTDTSRDKQTTRPRPLLRSSSHSLDETHSITVDSGPKRKTSANIPLVNGSDKQESLNVPSSSVSGTMSEPTLHIRSHSDSVKTSSTWNVDTLLSKVIKQSTQQV</sequence>